<reference evidence="1 2" key="1">
    <citation type="submission" date="2006-02" db="EMBL/GenBank/DDBJ databases">
        <authorList>
            <person name="Amann R."/>
            <person name="Ferriera S."/>
            <person name="Johnson J."/>
            <person name="Kravitz S."/>
            <person name="Halpern A."/>
            <person name="Remington K."/>
            <person name="Beeson K."/>
            <person name="Tran B."/>
            <person name="Rogers Y.-H."/>
            <person name="Friedman R."/>
            <person name="Venter J.C."/>
        </authorList>
    </citation>
    <scope>NUCLEOTIDE SEQUENCE [LARGE SCALE GENOMIC DNA]</scope>
    <source>
        <strain evidence="1 2">DSM 3645</strain>
    </source>
</reference>
<evidence type="ECO:0000313" key="1">
    <source>
        <dbReference type="EMBL" id="EAQ79661.1"/>
    </source>
</evidence>
<protein>
    <submittedName>
        <fullName evidence="1">Uncharacterized protein</fullName>
    </submittedName>
</protein>
<name>A3ZUS5_9BACT</name>
<dbReference type="EMBL" id="AANZ01000013">
    <property type="protein sequence ID" value="EAQ79661.1"/>
    <property type="molecule type" value="Genomic_DNA"/>
</dbReference>
<organism evidence="1 2">
    <name type="scientific">Blastopirellula marina DSM 3645</name>
    <dbReference type="NCBI Taxonomy" id="314230"/>
    <lineage>
        <taxon>Bacteria</taxon>
        <taxon>Pseudomonadati</taxon>
        <taxon>Planctomycetota</taxon>
        <taxon>Planctomycetia</taxon>
        <taxon>Pirellulales</taxon>
        <taxon>Pirellulaceae</taxon>
        <taxon>Blastopirellula</taxon>
    </lineage>
</organism>
<dbReference type="HOGENOM" id="CLU_3363565_0_0_0"/>
<dbReference type="STRING" id="314230.DSM3645_24170"/>
<sequence>MLFFEPGDLLRPRLQTPDRLNGEGKTVIGVRVAKH</sequence>
<comment type="caution">
    <text evidence="1">The sequence shown here is derived from an EMBL/GenBank/DDBJ whole genome shotgun (WGS) entry which is preliminary data.</text>
</comment>
<dbReference type="Proteomes" id="UP000004358">
    <property type="component" value="Unassembled WGS sequence"/>
</dbReference>
<evidence type="ECO:0000313" key="2">
    <source>
        <dbReference type="Proteomes" id="UP000004358"/>
    </source>
</evidence>
<gene>
    <name evidence="1" type="ORF">DSM3645_24170</name>
</gene>
<proteinExistence type="predicted"/>
<accession>A3ZUS5</accession>
<dbReference type="AlphaFoldDB" id="A3ZUS5"/>